<dbReference type="InterPro" id="IPR043900">
    <property type="entry name" value="DUF5788"/>
</dbReference>
<evidence type="ECO:0000313" key="2">
    <source>
        <dbReference type="Proteomes" id="UP001596395"/>
    </source>
</evidence>
<proteinExistence type="predicted"/>
<accession>A0ABD5VGR3</accession>
<comment type="caution">
    <text evidence="1">The sequence shown here is derived from an EMBL/GenBank/DDBJ whole genome shotgun (WGS) entry which is preliminary data.</text>
</comment>
<reference evidence="1 2" key="1">
    <citation type="journal article" date="2019" name="Int. J. Syst. Evol. Microbiol.">
        <title>The Global Catalogue of Microorganisms (GCM) 10K type strain sequencing project: providing services to taxonomists for standard genome sequencing and annotation.</title>
        <authorList>
            <consortium name="The Broad Institute Genomics Platform"/>
            <consortium name="The Broad Institute Genome Sequencing Center for Infectious Disease"/>
            <person name="Wu L."/>
            <person name="Ma J."/>
        </authorList>
    </citation>
    <scope>NUCLEOTIDE SEQUENCE [LARGE SCALE GENOMIC DNA]</scope>
    <source>
        <strain evidence="1 2">GX26</strain>
    </source>
</reference>
<keyword evidence="2" id="KW-1185">Reference proteome</keyword>
<dbReference type="Proteomes" id="UP001596395">
    <property type="component" value="Unassembled WGS sequence"/>
</dbReference>
<protein>
    <submittedName>
        <fullName evidence="1">DUF5788 family protein</fullName>
    </submittedName>
</protein>
<evidence type="ECO:0000313" key="1">
    <source>
        <dbReference type="EMBL" id="MFC6953360.1"/>
    </source>
</evidence>
<sequence>MARNSLDDAERHALLRRVDRGTATVGSRVPASVTVDGTDVALREFVVATRNQRTLTPAERSRVQDVRDRLRAERDRRRDRLASADLSVEEGTALADSIVGLDRALAALADLSDRSLEADRHERHVESHRSWLEFLDRIQK</sequence>
<gene>
    <name evidence="1" type="ORF">ACFQGB_10845</name>
</gene>
<dbReference type="Pfam" id="PF19101">
    <property type="entry name" value="DUF5788"/>
    <property type="match status" value="1"/>
</dbReference>
<name>A0ABD5VGR3_9EURY</name>
<dbReference type="EMBL" id="JBHSXN010000002">
    <property type="protein sequence ID" value="MFC6953360.1"/>
    <property type="molecule type" value="Genomic_DNA"/>
</dbReference>
<dbReference type="RefSeq" id="WP_336350321.1">
    <property type="nucleotide sequence ID" value="NZ_JAZAQL010000002.1"/>
</dbReference>
<dbReference type="AlphaFoldDB" id="A0ABD5VGR3"/>
<organism evidence="1 2">
    <name type="scientific">Halorubellus litoreus</name>
    <dbReference type="NCBI Taxonomy" id="755308"/>
    <lineage>
        <taxon>Archaea</taxon>
        <taxon>Methanobacteriati</taxon>
        <taxon>Methanobacteriota</taxon>
        <taxon>Stenosarchaea group</taxon>
        <taxon>Halobacteria</taxon>
        <taxon>Halobacteriales</taxon>
        <taxon>Halorubellaceae</taxon>
        <taxon>Halorubellus</taxon>
    </lineage>
</organism>